<organism evidence="2 3">
    <name type="scientific">Saprolegnia diclina (strain VS20)</name>
    <dbReference type="NCBI Taxonomy" id="1156394"/>
    <lineage>
        <taxon>Eukaryota</taxon>
        <taxon>Sar</taxon>
        <taxon>Stramenopiles</taxon>
        <taxon>Oomycota</taxon>
        <taxon>Saprolegniomycetes</taxon>
        <taxon>Saprolegniales</taxon>
        <taxon>Saprolegniaceae</taxon>
        <taxon>Saprolegnia</taxon>
    </lineage>
</organism>
<feature type="transmembrane region" description="Helical" evidence="1">
    <location>
        <begin position="35"/>
        <end position="55"/>
    </location>
</feature>
<dbReference type="GeneID" id="19944657"/>
<sequence>MQRTEALDTSSSSVVLPALRPSATLHEADDGSSNVLVASMLVALLALLVVAALLVRRRRRQRTRAASVKCLDLPYGLNLPVLSPPRQASSLEMYEWVGSTASPMLAIPEHVLCSMNDRLAPL</sequence>
<keyword evidence="1" id="KW-0812">Transmembrane</keyword>
<accession>T0S8M9</accession>
<dbReference type="VEuPathDB" id="FungiDB:SDRG_03930"/>
<proteinExistence type="predicted"/>
<dbReference type="InParanoid" id="T0S8M9"/>
<name>T0S8M9_SAPDV</name>
<dbReference type="RefSeq" id="XP_008607801.1">
    <property type="nucleotide sequence ID" value="XM_008609579.1"/>
</dbReference>
<evidence type="ECO:0000313" key="2">
    <source>
        <dbReference type="EMBL" id="EQC38977.1"/>
    </source>
</evidence>
<evidence type="ECO:0000313" key="3">
    <source>
        <dbReference type="Proteomes" id="UP000030762"/>
    </source>
</evidence>
<dbReference type="Proteomes" id="UP000030762">
    <property type="component" value="Unassembled WGS sequence"/>
</dbReference>
<dbReference type="AlphaFoldDB" id="T0S8M9"/>
<reference evidence="2 3" key="1">
    <citation type="submission" date="2012-04" db="EMBL/GenBank/DDBJ databases">
        <title>The Genome Sequence of Saprolegnia declina VS20.</title>
        <authorList>
            <consortium name="The Broad Institute Genome Sequencing Platform"/>
            <person name="Russ C."/>
            <person name="Nusbaum C."/>
            <person name="Tyler B."/>
            <person name="van West P."/>
            <person name="Dieguez-Uribeondo J."/>
            <person name="de Bruijn I."/>
            <person name="Tripathy S."/>
            <person name="Jiang R."/>
            <person name="Young S.K."/>
            <person name="Zeng Q."/>
            <person name="Gargeya S."/>
            <person name="Fitzgerald M."/>
            <person name="Haas B."/>
            <person name="Abouelleil A."/>
            <person name="Alvarado L."/>
            <person name="Arachchi H.M."/>
            <person name="Berlin A."/>
            <person name="Chapman S.B."/>
            <person name="Goldberg J."/>
            <person name="Griggs A."/>
            <person name="Gujja S."/>
            <person name="Hansen M."/>
            <person name="Howarth C."/>
            <person name="Imamovic A."/>
            <person name="Larimer J."/>
            <person name="McCowen C."/>
            <person name="Montmayeur A."/>
            <person name="Murphy C."/>
            <person name="Neiman D."/>
            <person name="Pearson M."/>
            <person name="Priest M."/>
            <person name="Roberts A."/>
            <person name="Saif S."/>
            <person name="Shea T."/>
            <person name="Sisk P."/>
            <person name="Sykes S."/>
            <person name="Wortman J."/>
            <person name="Nusbaum C."/>
            <person name="Birren B."/>
        </authorList>
    </citation>
    <scope>NUCLEOTIDE SEQUENCE [LARGE SCALE GENOMIC DNA]</scope>
    <source>
        <strain evidence="2 3">VS20</strain>
    </source>
</reference>
<keyword evidence="1" id="KW-1133">Transmembrane helix</keyword>
<gene>
    <name evidence="2" type="ORF">SDRG_03930</name>
</gene>
<dbReference type="EMBL" id="JH767140">
    <property type="protein sequence ID" value="EQC38977.1"/>
    <property type="molecule type" value="Genomic_DNA"/>
</dbReference>
<keyword evidence="1" id="KW-0472">Membrane</keyword>
<keyword evidence="3" id="KW-1185">Reference proteome</keyword>
<evidence type="ECO:0000256" key="1">
    <source>
        <dbReference type="SAM" id="Phobius"/>
    </source>
</evidence>
<protein>
    <submittedName>
        <fullName evidence="2">Uncharacterized protein</fullName>
    </submittedName>
</protein>